<evidence type="ECO:0000313" key="1">
    <source>
        <dbReference type="EMBL" id="CDQ82744.1"/>
    </source>
</evidence>
<reference evidence="1" key="2">
    <citation type="submission" date="2014-03" db="EMBL/GenBank/DDBJ databases">
        <authorList>
            <person name="Genoscope - CEA"/>
        </authorList>
    </citation>
    <scope>NUCLEOTIDE SEQUENCE</scope>
</reference>
<dbReference type="Proteomes" id="UP000193380">
    <property type="component" value="Unassembled WGS sequence"/>
</dbReference>
<reference evidence="1" key="1">
    <citation type="journal article" date="2014" name="Nat. Commun.">
        <title>The rainbow trout genome provides novel insights into evolution after whole-genome duplication in vertebrates.</title>
        <authorList>
            <person name="Berthelot C."/>
            <person name="Brunet F."/>
            <person name="Chalopin D."/>
            <person name="Juanchich A."/>
            <person name="Bernard M."/>
            <person name="Noel B."/>
            <person name="Bento P."/>
            <person name="Da Silva C."/>
            <person name="Labadie K."/>
            <person name="Alberti A."/>
            <person name="Aury J.M."/>
            <person name="Louis A."/>
            <person name="Dehais P."/>
            <person name="Bardou P."/>
            <person name="Montfort J."/>
            <person name="Klopp C."/>
            <person name="Cabau C."/>
            <person name="Gaspin C."/>
            <person name="Thorgaard G.H."/>
            <person name="Boussaha M."/>
            <person name="Quillet E."/>
            <person name="Guyomard R."/>
            <person name="Galiana D."/>
            <person name="Bobe J."/>
            <person name="Volff J.N."/>
            <person name="Genet C."/>
            <person name="Wincker P."/>
            <person name="Jaillon O."/>
            <person name="Roest Crollius H."/>
            <person name="Guiguen Y."/>
        </authorList>
    </citation>
    <scope>NUCLEOTIDE SEQUENCE [LARGE SCALE GENOMIC DNA]</scope>
</reference>
<dbReference type="PaxDb" id="8022-A0A060Y059"/>
<gene>
    <name evidence="1" type="ORF">GSONMT00034289001</name>
</gene>
<evidence type="ECO:0000313" key="2">
    <source>
        <dbReference type="Proteomes" id="UP000193380"/>
    </source>
</evidence>
<dbReference type="STRING" id="8022.A0A060Y059"/>
<organism evidence="1 2">
    <name type="scientific">Oncorhynchus mykiss</name>
    <name type="common">Rainbow trout</name>
    <name type="synonym">Salmo gairdneri</name>
    <dbReference type="NCBI Taxonomy" id="8022"/>
    <lineage>
        <taxon>Eukaryota</taxon>
        <taxon>Metazoa</taxon>
        <taxon>Chordata</taxon>
        <taxon>Craniata</taxon>
        <taxon>Vertebrata</taxon>
        <taxon>Euteleostomi</taxon>
        <taxon>Actinopterygii</taxon>
        <taxon>Neopterygii</taxon>
        <taxon>Teleostei</taxon>
        <taxon>Protacanthopterygii</taxon>
        <taxon>Salmoniformes</taxon>
        <taxon>Salmonidae</taxon>
        <taxon>Salmoninae</taxon>
        <taxon>Oncorhynchus</taxon>
    </lineage>
</organism>
<proteinExistence type="predicted"/>
<dbReference type="AlphaFoldDB" id="A0A060Y059"/>
<sequence>MLAGTCCGSLFICLPPLLPTSKGRAANVRYCYIHSNQRRKQASMEGMRSMDLPFVGEDEALS</sequence>
<name>A0A060Y059_ONCMY</name>
<dbReference type="EMBL" id="FR906037">
    <property type="protein sequence ID" value="CDQ82744.1"/>
    <property type="molecule type" value="Genomic_DNA"/>
</dbReference>
<protein>
    <submittedName>
        <fullName evidence="1">Uncharacterized protein</fullName>
    </submittedName>
</protein>
<accession>A0A060Y059</accession>